<evidence type="ECO:0000256" key="1">
    <source>
        <dbReference type="SAM" id="MobiDB-lite"/>
    </source>
</evidence>
<feature type="region of interest" description="Disordered" evidence="1">
    <location>
        <begin position="146"/>
        <end position="193"/>
    </location>
</feature>
<feature type="compositionally biased region" description="Low complexity" evidence="1">
    <location>
        <begin position="118"/>
        <end position="127"/>
    </location>
</feature>
<evidence type="ECO:0000313" key="3">
    <source>
        <dbReference type="Proteomes" id="UP000815325"/>
    </source>
</evidence>
<dbReference type="Gene3D" id="2.40.10.10">
    <property type="entry name" value="Trypsin-like serine proteases"/>
    <property type="match status" value="1"/>
</dbReference>
<feature type="compositionally biased region" description="Low complexity" evidence="1">
    <location>
        <begin position="380"/>
        <end position="402"/>
    </location>
</feature>
<feature type="region of interest" description="Disordered" evidence="1">
    <location>
        <begin position="380"/>
        <end position="421"/>
    </location>
</feature>
<evidence type="ECO:0000313" key="2">
    <source>
        <dbReference type="EMBL" id="KAF5829961.1"/>
    </source>
</evidence>
<feature type="compositionally biased region" description="Low complexity" evidence="1">
    <location>
        <begin position="23"/>
        <end position="47"/>
    </location>
</feature>
<dbReference type="InterPro" id="IPR009003">
    <property type="entry name" value="Peptidase_S1_PA"/>
</dbReference>
<feature type="region of interest" description="Disordered" evidence="1">
    <location>
        <begin position="13"/>
        <end position="47"/>
    </location>
</feature>
<dbReference type="InterPro" id="IPR043504">
    <property type="entry name" value="Peptidase_S1_PA_chymotrypsin"/>
</dbReference>
<feature type="region of interest" description="Disordered" evidence="1">
    <location>
        <begin position="118"/>
        <end position="137"/>
    </location>
</feature>
<dbReference type="SUPFAM" id="SSF50494">
    <property type="entry name" value="Trypsin-like serine proteases"/>
    <property type="match status" value="1"/>
</dbReference>
<feature type="region of interest" description="Disordered" evidence="1">
    <location>
        <begin position="271"/>
        <end position="305"/>
    </location>
</feature>
<organism evidence="2 3">
    <name type="scientific">Dunaliella salina</name>
    <name type="common">Green alga</name>
    <name type="synonym">Protococcus salinus</name>
    <dbReference type="NCBI Taxonomy" id="3046"/>
    <lineage>
        <taxon>Eukaryota</taxon>
        <taxon>Viridiplantae</taxon>
        <taxon>Chlorophyta</taxon>
        <taxon>core chlorophytes</taxon>
        <taxon>Chlorophyceae</taxon>
        <taxon>CS clade</taxon>
        <taxon>Chlamydomonadales</taxon>
        <taxon>Dunaliellaceae</taxon>
        <taxon>Dunaliella</taxon>
    </lineage>
</organism>
<dbReference type="EMBL" id="MU070095">
    <property type="protein sequence ID" value="KAF5829961.1"/>
    <property type="molecule type" value="Genomic_DNA"/>
</dbReference>
<keyword evidence="3" id="KW-1185">Reference proteome</keyword>
<gene>
    <name evidence="2" type="ORF">DUNSADRAFT_15262</name>
</gene>
<protein>
    <submittedName>
        <fullName evidence="2">Uncharacterized protein</fullName>
    </submittedName>
</protein>
<sequence length="440" mass="45511">MFRTRLLSSLCKNSGGKGEGWSLRQTQQTEQTPLPLPGPSSTTQQAQQQALRFLPEHNVVLCSHPSTHVHAYILQGNSPAVLVAHRCEKNGTATRYLPFFFGTCFGALSLAAWESNASPSPYQGPHQQPHPPLPGARLRQDQDLLLQSNHPPHPPHAWSTAPPSFSESMSSPPYPSSSSSSASPPGSHIDHLPSVLGSSLIGLSSSGGRSNCEHSGGGSWGGLRASLGLTGLSNFGSHWGPSSWMGGWPFWASKGGHTGGIMEGTVLAQQAQQEGQNKGAAGVHGRGGQQEQVRDQKHTKKCTRSSGSGFVYDARGFILTNAHVVEAAADDSYVGMAGGVDSRMGGSCAGSSSSSSSSGSGKMNGWLGWGLGSSFNGSSCRSSSSSSSGGSDSSSYSSPSGSLRKRGGLEGGGSTKVPPGVLTVTLQDGRILKGSVVCLD</sequence>
<dbReference type="Proteomes" id="UP000815325">
    <property type="component" value="Unassembled WGS sequence"/>
</dbReference>
<reference evidence="2" key="1">
    <citation type="submission" date="2017-08" db="EMBL/GenBank/DDBJ databases">
        <authorList>
            <person name="Polle J.E."/>
            <person name="Barry K."/>
            <person name="Cushman J."/>
            <person name="Schmutz J."/>
            <person name="Tran D."/>
            <person name="Hathwaick L.T."/>
            <person name="Yim W.C."/>
            <person name="Jenkins J."/>
            <person name="Mckie-Krisberg Z.M."/>
            <person name="Prochnik S."/>
            <person name="Lindquist E."/>
            <person name="Dockter R.B."/>
            <person name="Adam C."/>
            <person name="Molina H."/>
            <person name="Bunkerborg J."/>
            <person name="Jin E."/>
            <person name="Buchheim M."/>
            <person name="Magnuson J."/>
        </authorList>
    </citation>
    <scope>NUCLEOTIDE SEQUENCE</scope>
    <source>
        <strain evidence="2">CCAP 19/18</strain>
    </source>
</reference>
<feature type="non-terminal residue" evidence="2">
    <location>
        <position position="440"/>
    </location>
</feature>
<accession>A0ABQ7G5U8</accession>
<comment type="caution">
    <text evidence="2">The sequence shown here is derived from an EMBL/GenBank/DDBJ whole genome shotgun (WGS) entry which is preliminary data.</text>
</comment>
<name>A0ABQ7G5U8_DUNSA</name>
<feature type="compositionally biased region" description="Low complexity" evidence="1">
    <location>
        <begin position="162"/>
        <end position="193"/>
    </location>
</feature>
<proteinExistence type="predicted"/>